<evidence type="ECO:0000313" key="5">
    <source>
        <dbReference type="Proteomes" id="UP000019375"/>
    </source>
</evidence>
<dbReference type="Pfam" id="PF03914">
    <property type="entry name" value="CBF"/>
    <property type="match status" value="1"/>
</dbReference>
<dbReference type="InterPro" id="IPR016024">
    <property type="entry name" value="ARM-type_fold"/>
</dbReference>
<feature type="region of interest" description="Disordered" evidence="2">
    <location>
        <begin position="677"/>
        <end position="702"/>
    </location>
</feature>
<feature type="compositionally biased region" description="Basic and acidic residues" evidence="2">
    <location>
        <begin position="129"/>
        <end position="138"/>
    </location>
</feature>
<dbReference type="GO" id="GO:0005634">
    <property type="term" value="C:nucleus"/>
    <property type="evidence" value="ECO:0007669"/>
    <property type="project" value="UniProtKB-ARBA"/>
</dbReference>
<feature type="compositionally biased region" description="Acidic residues" evidence="2">
    <location>
        <begin position="99"/>
        <end position="120"/>
    </location>
</feature>
<dbReference type="AlphaFoldDB" id="A0A8J2TB91"/>
<dbReference type="SUPFAM" id="SSF48371">
    <property type="entry name" value="ARM repeat"/>
    <property type="match status" value="1"/>
</dbReference>
<feature type="region of interest" description="Disordered" evidence="2">
    <location>
        <begin position="96"/>
        <end position="162"/>
    </location>
</feature>
<dbReference type="PANTHER" id="PTHR12048:SF0">
    <property type="entry name" value="CCAAT_ENHANCER-BINDING PROTEIN ZETA"/>
    <property type="match status" value="1"/>
</dbReference>
<feature type="region of interest" description="Disordered" evidence="2">
    <location>
        <begin position="59"/>
        <end position="80"/>
    </location>
</feature>
<feature type="compositionally biased region" description="Basic residues" evidence="2">
    <location>
        <begin position="23"/>
        <end position="32"/>
    </location>
</feature>
<feature type="region of interest" description="Disordered" evidence="2">
    <location>
        <begin position="838"/>
        <end position="988"/>
    </location>
</feature>
<feature type="compositionally biased region" description="Acidic residues" evidence="2">
    <location>
        <begin position="859"/>
        <end position="871"/>
    </location>
</feature>
<feature type="domain" description="CCAAT-binding factor" evidence="3">
    <location>
        <begin position="566"/>
        <end position="729"/>
    </location>
</feature>
<accession>A0A8J2TB91</accession>
<feature type="compositionally biased region" description="Acidic residues" evidence="2">
    <location>
        <begin position="139"/>
        <end position="154"/>
    </location>
</feature>
<evidence type="ECO:0000256" key="2">
    <source>
        <dbReference type="SAM" id="MobiDB-lite"/>
    </source>
</evidence>
<dbReference type="EMBL" id="HG316465">
    <property type="protein sequence ID" value="CDF91569.1"/>
    <property type="molecule type" value="Genomic_DNA"/>
</dbReference>
<feature type="region of interest" description="Disordered" evidence="2">
    <location>
        <begin position="1"/>
        <end position="37"/>
    </location>
</feature>
<evidence type="ECO:0000256" key="1">
    <source>
        <dbReference type="ARBA" id="ARBA00007797"/>
    </source>
</evidence>
<proteinExistence type="inferred from homology"/>
<feature type="compositionally biased region" description="Acidic residues" evidence="2">
    <location>
        <begin position="68"/>
        <end position="77"/>
    </location>
</feature>
<comment type="similarity">
    <text evidence="1">Belongs to the CBF/MAK21 family.</text>
</comment>
<reference evidence="5" key="1">
    <citation type="journal article" date="2013" name="Genome Announc.">
        <title>Genome sequence of the food spoilage yeast Zygosaccharomyces bailii CLIB 213(T).</title>
        <authorList>
            <person name="Galeote V."/>
            <person name="Bigey F."/>
            <person name="Devillers H."/>
            <person name="Neuveglise C."/>
            <person name="Dequin S."/>
        </authorList>
    </citation>
    <scope>NUCLEOTIDE SEQUENCE [LARGE SCALE GENOMIC DNA]</scope>
    <source>
        <strain evidence="5">CLIB 213 / ATCC 58445 / CBS 680 / CCRC 21525 / NBRC 1098 / NCYC 1416 / NRRL Y-2227</strain>
    </source>
</reference>
<dbReference type="InterPro" id="IPR005612">
    <property type="entry name" value="CCAAT-binding_factor"/>
</dbReference>
<dbReference type="InterPro" id="IPR040155">
    <property type="entry name" value="CEBPZ/Mak21-like"/>
</dbReference>
<feature type="compositionally biased region" description="Low complexity" evidence="2">
    <location>
        <begin position="913"/>
        <end position="923"/>
    </location>
</feature>
<feature type="compositionally biased region" description="Acidic residues" evidence="2">
    <location>
        <begin position="677"/>
        <end position="687"/>
    </location>
</feature>
<dbReference type="OrthoDB" id="28947at2759"/>
<dbReference type="PANTHER" id="PTHR12048">
    <property type="entry name" value="CCAAT-BINDING FACTOR-RELATED"/>
    <property type="match status" value="1"/>
</dbReference>
<feature type="compositionally biased region" description="Acidic residues" evidence="2">
    <location>
        <begin position="884"/>
        <end position="912"/>
    </location>
</feature>
<dbReference type="Proteomes" id="UP000019375">
    <property type="component" value="Unassembled WGS sequence"/>
</dbReference>
<sequence length="1002" mass="113074">MNNPDFSSLKEKISAKLRDSNKKPKKLSKKAGKNTTDDVLRKEALSLGATDEDLKLLEGLNDDKDASEQEFDDEGNADVEFQNDLKKFIKTIGLKEQEVDVVEEPEGSEETGENDQETQAEESVAGKSVVHDEEGKEEKEEEDEEESEEEEESEKELSSEKEKDGFVAREYFVNSDKLIVPYDTVWYEIPLDPSIEQTMKDGTQLTAEQIEKLYSRGKETLEADNETYYKEFTKESSRRKFMSQILASGTLNDKISALTLLIQESPVHNLKSLDTLVSFCNKKSRTSVLQSINALKDLLLSGLLPDRKLRHFKNQPGLSMMLNKRTLAIFYFEDVLKRSFFSILETLEKLSHDAIIYVRSQSITHIFDLLSAKPEQEFNLLRLGVNKLGDIDSKIASKASYQLLKLEQAHPNMKSVIIDAIVDVALRPTADYHTTYYSTITLNQTILKRSEDDVANKLIKTYFTLFEKYLISSDSHESHDSGVKSQARGYENKRKKNFKRGKHGGKSVKDTKTEDDVISEKNSKMFSALLTGVNRAFPFAALPSSVYESHLGTLFRITHSSNFNTCVQALVLVHQVVTRAQLNMDHYYRTLYESLLDPRLVTSSKQGIYLNLLYKSLKQDVAQVERVEAFVKRILQVCLHWLNVGTVAGFFYLLLQLVQEVPQIKNLLINTPTDFEYQSDQEDEEETDQRKPCSYDSRKRDPRFANADNSSLWEVIHFTQHFHPTVQTYVSAFMDNEKGAVGKPDLGLFTLAHFLDRFVYRNAKQRQTTRGTSIMQPLFGGSQIHDSMLVRSSDNGAAAAGGATVPANAENWLEKRVEQIRPDEKFFYKYFTSKQGRTKQQRAAPRTAAEGDGVAVADVDGDDEDLDEDEVWSALVKSQPEIEANGDDDDLSFSDMEMEMDDSDDLGADEYSGDSASDSDSQDFGQELGALGTLENGDAPADSELSDKESGSDFADADDVVEANAKRSASRDSAHNTKSNKKRRLRDLPLYASASDYAQYLE</sequence>
<feature type="compositionally biased region" description="Basic and acidic residues" evidence="2">
    <location>
        <begin position="8"/>
        <end position="22"/>
    </location>
</feature>
<organism evidence="4 5">
    <name type="scientific">Zygosaccharomyces bailii (strain CLIB 213 / ATCC 58445 / CBS 680 / BCRC 21525 / NBRC 1098 / NCYC 1416 / NRRL Y-2227)</name>
    <dbReference type="NCBI Taxonomy" id="1333698"/>
    <lineage>
        <taxon>Eukaryota</taxon>
        <taxon>Fungi</taxon>
        <taxon>Dikarya</taxon>
        <taxon>Ascomycota</taxon>
        <taxon>Saccharomycotina</taxon>
        <taxon>Saccharomycetes</taxon>
        <taxon>Saccharomycetales</taxon>
        <taxon>Saccharomycetaceae</taxon>
        <taxon>Zygosaccharomyces</taxon>
    </lineage>
</organism>
<keyword evidence="5" id="KW-1185">Reference proteome</keyword>
<feature type="compositionally biased region" description="Basic and acidic residues" evidence="2">
    <location>
        <begin position="688"/>
        <end position="702"/>
    </location>
</feature>
<evidence type="ECO:0000259" key="3">
    <source>
        <dbReference type="Pfam" id="PF03914"/>
    </source>
</evidence>
<protein>
    <submittedName>
        <fullName evidence="4">ZYBA0S12-01948g1_1</fullName>
    </submittedName>
</protein>
<gene>
    <name evidence="4" type="ORF">BN860_01948g</name>
</gene>
<evidence type="ECO:0000313" key="4">
    <source>
        <dbReference type="EMBL" id="CDF91569.1"/>
    </source>
</evidence>
<feature type="compositionally biased region" description="Basic residues" evidence="2">
    <location>
        <begin position="493"/>
        <end position="506"/>
    </location>
</feature>
<feature type="compositionally biased region" description="Low complexity" evidence="2">
    <location>
        <begin position="848"/>
        <end position="858"/>
    </location>
</feature>
<feature type="region of interest" description="Disordered" evidence="2">
    <location>
        <begin position="475"/>
        <end position="514"/>
    </location>
</feature>
<name>A0A8J2TB91_ZYGB2</name>